<dbReference type="NCBIfam" id="NF000985">
    <property type="entry name" value="PRK00103.1-3"/>
    <property type="match status" value="1"/>
</dbReference>
<dbReference type="InterPro" id="IPR029028">
    <property type="entry name" value="Alpha/beta_knot_MTases"/>
</dbReference>
<proteinExistence type="inferred from homology"/>
<dbReference type="SUPFAM" id="SSF75217">
    <property type="entry name" value="alpha/beta knot"/>
    <property type="match status" value="1"/>
</dbReference>
<dbReference type="EC" id="2.1.1.177" evidence="7"/>
<keyword evidence="4 7" id="KW-0808">Transferase</keyword>
<keyword evidence="2 7" id="KW-0698">rRNA processing</keyword>
<evidence type="ECO:0000313" key="8">
    <source>
        <dbReference type="EMBL" id="TEB04178.1"/>
    </source>
</evidence>
<accession>A0A4Y7R5A6</accession>
<comment type="similarity">
    <text evidence="6 7">Belongs to the RNA methyltransferase RlmH family.</text>
</comment>
<evidence type="ECO:0000256" key="2">
    <source>
        <dbReference type="ARBA" id="ARBA00022552"/>
    </source>
</evidence>
<dbReference type="RefSeq" id="WP_134216765.1">
    <property type="nucleotide sequence ID" value="NZ_QFGA01000004.1"/>
</dbReference>
<comment type="subunit">
    <text evidence="7">Homodimer.</text>
</comment>
<dbReference type="PIRSF" id="PIRSF004505">
    <property type="entry name" value="MT_bac"/>
    <property type="match status" value="1"/>
</dbReference>
<comment type="caution">
    <text evidence="8">The sequence shown here is derived from an EMBL/GenBank/DDBJ whole genome shotgun (WGS) entry which is preliminary data.</text>
</comment>
<reference evidence="8 9" key="1">
    <citation type="journal article" date="2018" name="Environ. Microbiol.">
        <title>Novel energy conservation strategies and behaviour of Pelotomaculum schinkii driving syntrophic propionate catabolism.</title>
        <authorList>
            <person name="Hidalgo-Ahumada C.A.P."/>
            <person name="Nobu M.K."/>
            <person name="Narihiro T."/>
            <person name="Tamaki H."/>
            <person name="Liu W.T."/>
            <person name="Kamagata Y."/>
            <person name="Stams A.J.M."/>
            <person name="Imachi H."/>
            <person name="Sousa D.Z."/>
        </authorList>
    </citation>
    <scope>NUCLEOTIDE SEQUENCE [LARGE SCALE GENOMIC DNA]</scope>
    <source>
        <strain evidence="8 9">HH</strain>
    </source>
</reference>
<evidence type="ECO:0000313" key="9">
    <source>
        <dbReference type="Proteomes" id="UP000298324"/>
    </source>
</evidence>
<comment type="function">
    <text evidence="7">Specifically methylates the pseudouridine at position 1915 (m3Psi1915) in 23S rRNA.</text>
</comment>
<keyword evidence="1 7" id="KW-0963">Cytoplasm</keyword>
<feature type="binding site" evidence="7">
    <location>
        <position position="77"/>
    </location>
    <ligand>
        <name>S-adenosyl-L-methionine</name>
        <dbReference type="ChEBI" id="CHEBI:59789"/>
    </ligand>
</feature>
<dbReference type="InterPro" id="IPR029026">
    <property type="entry name" value="tRNA_m1G_MTases_N"/>
</dbReference>
<dbReference type="GO" id="GO:0005737">
    <property type="term" value="C:cytoplasm"/>
    <property type="evidence" value="ECO:0007669"/>
    <property type="project" value="UniProtKB-SubCell"/>
</dbReference>
<dbReference type="NCBIfam" id="TIGR00246">
    <property type="entry name" value="tRNA_RlmH_YbeA"/>
    <property type="match status" value="1"/>
</dbReference>
<dbReference type="EMBL" id="QFGA01000004">
    <property type="protein sequence ID" value="TEB04178.1"/>
    <property type="molecule type" value="Genomic_DNA"/>
</dbReference>
<comment type="caution">
    <text evidence="7">Lacks conserved residue(s) required for the propagation of feature annotation.</text>
</comment>
<dbReference type="Pfam" id="PF02590">
    <property type="entry name" value="SPOUT_MTase"/>
    <property type="match status" value="1"/>
</dbReference>
<comment type="subcellular location">
    <subcellularLocation>
        <location evidence="7">Cytoplasm</location>
    </subcellularLocation>
</comment>
<organism evidence="8 9">
    <name type="scientific">Pelotomaculum schinkii</name>
    <dbReference type="NCBI Taxonomy" id="78350"/>
    <lineage>
        <taxon>Bacteria</taxon>
        <taxon>Bacillati</taxon>
        <taxon>Bacillota</taxon>
        <taxon>Clostridia</taxon>
        <taxon>Eubacteriales</taxon>
        <taxon>Desulfotomaculaceae</taxon>
        <taxon>Pelotomaculum</taxon>
    </lineage>
</organism>
<sequence>MFHITILAVGRLKERYLTEAAAEYLKRLSVYARINVVEVEDEGFSENLTGHGLEKVKQKEGERIVSRLRPGAFVIVLDPGGSAKTSEEMAEILDKLALEGRGELIFVIGGSLGLAKAVLERADLKLSFSRFTFPHQLMRVILLEQIYRWFKISRGEPYHK</sequence>
<keyword evidence="5 7" id="KW-0949">S-adenosyl-L-methionine</keyword>
<dbReference type="PANTHER" id="PTHR33603">
    <property type="entry name" value="METHYLTRANSFERASE"/>
    <property type="match status" value="1"/>
</dbReference>
<protein>
    <recommendedName>
        <fullName evidence="7">Ribosomal RNA large subunit methyltransferase H</fullName>
        <ecNumber evidence="7">2.1.1.177</ecNumber>
    </recommendedName>
    <alternativeName>
        <fullName evidence="7">23S rRNA (pseudouridine1915-N3)-methyltransferase</fullName>
    </alternativeName>
    <alternativeName>
        <fullName evidence="7">23S rRNA m3Psi1915 methyltransferase</fullName>
    </alternativeName>
    <alternativeName>
        <fullName evidence="7">rRNA (pseudouridine-N3-)-methyltransferase RlmH</fullName>
    </alternativeName>
</protein>
<dbReference type="GO" id="GO:0070038">
    <property type="term" value="F:rRNA (pseudouridine-N3-)-methyltransferase activity"/>
    <property type="evidence" value="ECO:0007669"/>
    <property type="project" value="UniProtKB-UniRule"/>
</dbReference>
<dbReference type="AlphaFoldDB" id="A0A4Y7R5A6"/>
<feature type="binding site" evidence="7">
    <location>
        <position position="109"/>
    </location>
    <ligand>
        <name>S-adenosyl-L-methionine</name>
        <dbReference type="ChEBI" id="CHEBI:59789"/>
    </ligand>
</feature>
<name>A0A4Y7R5A6_9FIRM</name>
<evidence type="ECO:0000256" key="5">
    <source>
        <dbReference type="ARBA" id="ARBA00022691"/>
    </source>
</evidence>
<comment type="catalytic activity">
    <reaction evidence="7">
        <text>pseudouridine(1915) in 23S rRNA + S-adenosyl-L-methionine = N(3)-methylpseudouridine(1915) in 23S rRNA + S-adenosyl-L-homocysteine + H(+)</text>
        <dbReference type="Rhea" id="RHEA:42752"/>
        <dbReference type="Rhea" id="RHEA-COMP:10221"/>
        <dbReference type="Rhea" id="RHEA-COMP:10222"/>
        <dbReference type="ChEBI" id="CHEBI:15378"/>
        <dbReference type="ChEBI" id="CHEBI:57856"/>
        <dbReference type="ChEBI" id="CHEBI:59789"/>
        <dbReference type="ChEBI" id="CHEBI:65314"/>
        <dbReference type="ChEBI" id="CHEBI:74486"/>
        <dbReference type="EC" id="2.1.1.177"/>
    </reaction>
</comment>
<gene>
    <name evidence="8" type="primary">rlmH_1</name>
    <name evidence="7" type="synonym">rlmH</name>
    <name evidence="8" type="ORF">Psch_03903</name>
</gene>
<dbReference type="CDD" id="cd18081">
    <property type="entry name" value="RlmH-like"/>
    <property type="match status" value="1"/>
</dbReference>
<dbReference type="Proteomes" id="UP000298324">
    <property type="component" value="Unassembled WGS sequence"/>
</dbReference>
<dbReference type="PANTHER" id="PTHR33603:SF1">
    <property type="entry name" value="RIBOSOMAL RNA LARGE SUBUNIT METHYLTRANSFERASE H"/>
    <property type="match status" value="1"/>
</dbReference>
<dbReference type="HAMAP" id="MF_00658">
    <property type="entry name" value="23SrRNA_methyltr_H"/>
    <property type="match status" value="1"/>
</dbReference>
<dbReference type="InterPro" id="IPR003742">
    <property type="entry name" value="RlmH-like"/>
</dbReference>
<evidence type="ECO:0000256" key="3">
    <source>
        <dbReference type="ARBA" id="ARBA00022603"/>
    </source>
</evidence>
<keyword evidence="9" id="KW-1185">Reference proteome</keyword>
<evidence type="ECO:0000256" key="6">
    <source>
        <dbReference type="ARBA" id="ARBA00038303"/>
    </source>
</evidence>
<dbReference type="Gene3D" id="3.40.1280.10">
    <property type="match status" value="1"/>
</dbReference>
<evidence type="ECO:0000256" key="1">
    <source>
        <dbReference type="ARBA" id="ARBA00022490"/>
    </source>
</evidence>
<evidence type="ECO:0000256" key="7">
    <source>
        <dbReference type="HAMAP-Rule" id="MF_00658"/>
    </source>
</evidence>
<keyword evidence="3 7" id="KW-0489">Methyltransferase</keyword>
<evidence type="ECO:0000256" key="4">
    <source>
        <dbReference type="ARBA" id="ARBA00022679"/>
    </source>
</evidence>